<dbReference type="Proteomes" id="UP000469559">
    <property type="component" value="Unassembled WGS sequence"/>
</dbReference>
<evidence type="ECO:0008006" key="4">
    <source>
        <dbReference type="Google" id="ProtNLM"/>
    </source>
</evidence>
<evidence type="ECO:0000313" key="3">
    <source>
        <dbReference type="Proteomes" id="UP000469559"/>
    </source>
</evidence>
<protein>
    <recommendedName>
        <fullName evidence="4">Hydroxylase/desaturase asaB</fullName>
    </recommendedName>
</protein>
<evidence type="ECO:0000313" key="2">
    <source>
        <dbReference type="EMBL" id="TVY13097.1"/>
    </source>
</evidence>
<comment type="similarity">
    <text evidence="1">Belongs to the asaB hydroxylase/desaturase family.</text>
</comment>
<organism evidence="2 3">
    <name type="scientific">Lachnellula arida</name>
    <dbReference type="NCBI Taxonomy" id="1316785"/>
    <lineage>
        <taxon>Eukaryota</taxon>
        <taxon>Fungi</taxon>
        <taxon>Dikarya</taxon>
        <taxon>Ascomycota</taxon>
        <taxon>Pezizomycotina</taxon>
        <taxon>Leotiomycetes</taxon>
        <taxon>Helotiales</taxon>
        <taxon>Lachnaceae</taxon>
        <taxon>Lachnellula</taxon>
    </lineage>
</organism>
<dbReference type="PANTHER" id="PTHR34598:SF3">
    <property type="entry name" value="OXIDOREDUCTASE AN1597"/>
    <property type="match status" value="1"/>
</dbReference>
<dbReference type="OrthoDB" id="412788at2759"/>
<name>A0A8T9B0H3_9HELO</name>
<dbReference type="PANTHER" id="PTHR34598">
    <property type="entry name" value="BLL6449 PROTEIN"/>
    <property type="match status" value="1"/>
</dbReference>
<comment type="caution">
    <text evidence="2">The sequence shown here is derived from an EMBL/GenBank/DDBJ whole genome shotgun (WGS) entry which is preliminary data.</text>
</comment>
<dbReference type="AlphaFoldDB" id="A0A8T9B0H3"/>
<reference evidence="2 3" key="1">
    <citation type="submission" date="2018-05" db="EMBL/GenBank/DDBJ databases">
        <title>Whole genome sequencing for identification of molecular markers to develop diagnostic detection tools for the regulated plant pathogen Lachnellula willkommii.</title>
        <authorList>
            <person name="Giroux E."/>
            <person name="Bilodeau G."/>
        </authorList>
    </citation>
    <scope>NUCLEOTIDE SEQUENCE [LARGE SCALE GENOMIC DNA]</scope>
    <source>
        <strain evidence="2 3">CBS 203.66</strain>
    </source>
</reference>
<dbReference type="InterPro" id="IPR044053">
    <property type="entry name" value="AsaB-like"/>
</dbReference>
<keyword evidence="3" id="KW-1185">Reference proteome</keyword>
<proteinExistence type="inferred from homology"/>
<evidence type="ECO:0000256" key="1">
    <source>
        <dbReference type="ARBA" id="ARBA00023604"/>
    </source>
</evidence>
<dbReference type="EMBL" id="QGMF01001112">
    <property type="protein sequence ID" value="TVY13097.1"/>
    <property type="molecule type" value="Genomic_DNA"/>
</dbReference>
<dbReference type="GO" id="GO:0016491">
    <property type="term" value="F:oxidoreductase activity"/>
    <property type="evidence" value="ECO:0007669"/>
    <property type="project" value="InterPro"/>
</dbReference>
<gene>
    <name evidence="2" type="ORF">LARI1_G008738</name>
</gene>
<sequence>MAVLKASSTESFGPTDAKAAMKYLRRDTKMCRRYLAPGKAMNTAEFEWKDVVVRDGRQHRDKYSLEKTGFCLVDDTSQVTDWDDESTLHGLYAAETERLIKRLTGADKVIVFEPTLRRASTTTAWQPFGSEVHADYTARTANNLLESFLAKSGEPDFPYKRTLYMNVWHALSPGPQDWPLAMCDPRSVDADDSRAMPRVRVEVLPELDKVPSEEPDPDTPAAQMFYYRPEHSWWYFSDMKADEALVFKLYDSDETSETRRVPHTAFHDTMRKGAVARESIEIRTLVYFK</sequence>
<dbReference type="NCBIfam" id="NF041278">
    <property type="entry name" value="CmcJ_NvfI_EfuI"/>
    <property type="match status" value="1"/>
</dbReference>
<accession>A0A8T9B0H3</accession>